<dbReference type="EMBL" id="JACXBF010000117">
    <property type="protein sequence ID" value="MBD2799760.1"/>
    <property type="molecule type" value="Genomic_DNA"/>
</dbReference>
<name>A0AAW3YP42_9GAMM</name>
<dbReference type="Proteomes" id="UP001193920">
    <property type="component" value="Unassembled WGS sequence"/>
</dbReference>
<proteinExistence type="predicted"/>
<reference evidence="1" key="1">
    <citation type="submission" date="2020-09" db="EMBL/GenBank/DDBJ databases">
        <authorList>
            <person name="Palma L."/>
            <person name="Caballero P."/>
            <person name="Berry C."/>
            <person name="Del Valle E."/>
        </authorList>
    </citation>
    <scope>NUCLEOTIDE SEQUENCE</scope>
    <source>
        <strain evidence="1">M</strain>
    </source>
</reference>
<dbReference type="AlphaFoldDB" id="A0AAW3YP42"/>
<sequence>MNVNIISKNASSLSNYMPSVPDATGNQGTLLTEDDYYRLDQLTISVLVYDNMAPGHIVRVLWKGRRKDIVYKTAPQTVNTAAPMTFHIPRMEFIDNIGDTVKVLFSVERAENNIVEFSGVFHLSIKGQSLDLPAPTLEYNYGDGSIKVIVSYPGMTAEQTVEVRLIGKTMYQPDYIVVNNLQRMVFDIPNDWVEENRGRPVLIDYAVGDINKISK</sequence>
<comment type="caution">
    <text evidence="1">The sequence shown here is derived from an EMBL/GenBank/DDBJ whole genome shotgun (WGS) entry which is preliminary data.</text>
</comment>
<accession>A0AAW3YP42</accession>
<protein>
    <submittedName>
        <fullName evidence="1">Uncharacterized protein</fullName>
    </submittedName>
</protein>
<evidence type="ECO:0000313" key="1">
    <source>
        <dbReference type="EMBL" id="MBD2799760.1"/>
    </source>
</evidence>
<dbReference type="RefSeq" id="WP_323868519.1">
    <property type="nucleotide sequence ID" value="NZ_JACXBF010000117.1"/>
</dbReference>
<gene>
    <name evidence="1" type="ORF">ID854_04630</name>
</gene>
<reference evidence="1" key="2">
    <citation type="journal article" date="2024" name="Toxins">
        <title>Genome Sequence Analysis of Native Xenorhabdus Strains Isolated from Entomopathogenic Nematodes in Argentina.</title>
        <authorList>
            <person name="Palma L."/>
            <person name="Frizzo L."/>
            <person name="Kaiser S."/>
            <person name="Berry C."/>
            <person name="Caballero P."/>
            <person name="Bode H.B."/>
            <person name="Del Valle E.E."/>
        </authorList>
    </citation>
    <scope>NUCLEOTIDE SEQUENCE</scope>
    <source>
        <strain evidence="1">M</strain>
    </source>
</reference>
<organism evidence="1">
    <name type="scientific">Xenorhabdus szentirmaii</name>
    <dbReference type="NCBI Taxonomy" id="290112"/>
    <lineage>
        <taxon>Bacteria</taxon>
        <taxon>Pseudomonadati</taxon>
        <taxon>Pseudomonadota</taxon>
        <taxon>Gammaproteobacteria</taxon>
        <taxon>Enterobacterales</taxon>
        <taxon>Morganellaceae</taxon>
        <taxon>Xenorhabdus</taxon>
    </lineage>
</organism>